<dbReference type="EMBL" id="LTDF01000064">
    <property type="protein sequence ID" value="KXT52767.1"/>
    <property type="molecule type" value="Genomic_DNA"/>
</dbReference>
<proteinExistence type="predicted"/>
<evidence type="ECO:0000313" key="1">
    <source>
        <dbReference type="EMBL" id="KXT52767.1"/>
    </source>
</evidence>
<dbReference type="AlphaFoldDB" id="A0A139LMU7"/>
<reference evidence="1 2" key="1">
    <citation type="submission" date="2016-02" db="EMBL/GenBank/DDBJ databases">
        <authorList>
            <person name="Wen L."/>
            <person name="He K."/>
            <person name="Yang H."/>
        </authorList>
    </citation>
    <scope>NUCLEOTIDE SEQUENCE [LARGE SCALE GENOMIC DNA]</scope>
    <source>
        <strain evidence="1 2">KLE1704</strain>
    </source>
</reference>
<evidence type="ECO:0000313" key="2">
    <source>
        <dbReference type="Proteomes" id="UP000070319"/>
    </source>
</evidence>
<sequence length="675" mass="76957">MINIALFCLKKTDILANPVEQILSGDYLNGIQTIINNDLQTQREIAALVYGVDVEDARQIPLKKYIEGCINGEEDHDINQYAETNKQFDTVLEEVIQCMDNALIDKIIHCLHKLTRKSDVILRVWQRIAQLKLKESIEKQVFPVEYQELLLHLDTESQNHVIAQLYKKIVRFNDFNGGDYFKTLDAIDRFIAQNKLACDFTSLIEAKTVKPNTFIDYIQAANATDAAYRDNATTKAYKYYQVATNSEALDNYLANLLPDNFDHADIVKTLKDNSTYTFPTLLQAITNCIDEQNVNKDNIGAIFTTYRLLASDEERPLPVTLDSTYINQLHSELETDGRNIKESGYYDLVAMQLAHGHSVSLIEGGDIKYVAELMDYYVDHGDLLVNSVGWNIPLLNETLQYMVNHKLGYKLLLSDILPQFEDIKNRIGVTDEVFIEHLAEWNTDLDKYITKNNIKDVIPDASFYDLTTKISNVLTDHINKIAFEALSEISVDTLYAQRTAHTSYYWFVAIKHLLAKIKSLPDNLTEFGKKILMDIASGTQSLNPFPNCFKNIVERLDKRKIKSTVTDIRNDFCIGKKTINAIKFQFFETWLRSHGNLKSQAGDVIDKIVKPVISDGACRSLILQNKDFYMDLINTAGDDAYELKKSLRNLIQKDSDPQLVKFVNSIDSVPEVETA</sequence>
<accession>A0A139LMU7</accession>
<dbReference type="PATRIC" id="fig|329854.7.peg.1632"/>
<dbReference type="Proteomes" id="UP000070319">
    <property type="component" value="Unassembled WGS sequence"/>
</dbReference>
<gene>
    <name evidence="1" type="ORF">HMPREF2531_01603</name>
</gene>
<comment type="caution">
    <text evidence="1">The sequence shown here is derived from an EMBL/GenBank/DDBJ whole genome shotgun (WGS) entry which is preliminary data.</text>
</comment>
<evidence type="ECO:0008006" key="3">
    <source>
        <dbReference type="Google" id="ProtNLM"/>
    </source>
</evidence>
<protein>
    <recommendedName>
        <fullName evidence="3">NTPase</fullName>
    </recommendedName>
</protein>
<organism evidence="1">
    <name type="scientific">Bacteroides intestinalis</name>
    <dbReference type="NCBI Taxonomy" id="329854"/>
    <lineage>
        <taxon>Bacteria</taxon>
        <taxon>Pseudomonadati</taxon>
        <taxon>Bacteroidota</taxon>
        <taxon>Bacteroidia</taxon>
        <taxon>Bacteroidales</taxon>
        <taxon>Bacteroidaceae</taxon>
        <taxon>Bacteroides</taxon>
    </lineage>
</organism>
<name>A0A139LMU7_9BACE</name>